<organism evidence="2 3">
    <name type="scientific">Pseudomonas fluorescens</name>
    <dbReference type="NCBI Taxonomy" id="294"/>
    <lineage>
        <taxon>Bacteria</taxon>
        <taxon>Pseudomonadati</taxon>
        <taxon>Pseudomonadota</taxon>
        <taxon>Gammaproteobacteria</taxon>
        <taxon>Pseudomonadales</taxon>
        <taxon>Pseudomonadaceae</taxon>
        <taxon>Pseudomonas</taxon>
    </lineage>
</organism>
<protein>
    <recommendedName>
        <fullName evidence="1">SGNH domain-containing protein</fullName>
    </recommendedName>
</protein>
<gene>
    <name evidence="2" type="ORF">PS712_01909</name>
</gene>
<evidence type="ECO:0000313" key="3">
    <source>
        <dbReference type="Proteomes" id="UP000326018"/>
    </source>
</evidence>
<evidence type="ECO:0000259" key="1">
    <source>
        <dbReference type="Pfam" id="PF19040"/>
    </source>
</evidence>
<dbReference type="InterPro" id="IPR043968">
    <property type="entry name" value="SGNH"/>
</dbReference>
<proteinExistence type="predicted"/>
<feature type="domain" description="SGNH" evidence="1">
    <location>
        <begin position="5"/>
        <end position="120"/>
    </location>
</feature>
<sequence length="128" mass="14568">MKLLMDKDILDLQSAGKKVVVTYDAPYNSKQARDCLERPFTLTPSRKCEVAEDQIIDRQPYLDFFDKYFSNKNDVCVVKQSNVLVKGGMSQFFDGKGKLLLRDTHHLSYHGSDVIADEFVKSGCVKIL</sequence>
<dbReference type="Proteomes" id="UP000326018">
    <property type="component" value="Unassembled WGS sequence"/>
</dbReference>
<name>A0A5E7BHI9_PSEFL</name>
<dbReference type="EMBL" id="CABVIB010000008">
    <property type="protein sequence ID" value="VVN91406.1"/>
    <property type="molecule type" value="Genomic_DNA"/>
</dbReference>
<reference evidence="2 3" key="1">
    <citation type="submission" date="2019-09" db="EMBL/GenBank/DDBJ databases">
        <authorList>
            <person name="Chandra G."/>
            <person name="Truman W A."/>
        </authorList>
    </citation>
    <scope>NUCLEOTIDE SEQUENCE [LARGE SCALE GENOMIC DNA]</scope>
    <source>
        <strain evidence="2">PS712</strain>
    </source>
</reference>
<evidence type="ECO:0000313" key="2">
    <source>
        <dbReference type="EMBL" id="VVN91406.1"/>
    </source>
</evidence>
<dbReference type="Pfam" id="PF19040">
    <property type="entry name" value="SGNH"/>
    <property type="match status" value="1"/>
</dbReference>
<accession>A0A5E7BHI9</accession>
<dbReference type="AlphaFoldDB" id="A0A5E7BHI9"/>